<feature type="compositionally biased region" description="Polar residues" evidence="1">
    <location>
        <begin position="1"/>
        <end position="12"/>
    </location>
</feature>
<sequence length="158" mass="16258">MKDSTGTSTNDTAADPEKLAARPDATETKSAFSPRADGDSNNVGTDTSADVTGEEDNRASSIDMSDADPDVLATMVGDKDVAVLQGLGGTNGLLDKLNVTSEMGLVSGVTVSAAGDPAVSEEPTSEMAKNTELAKVLAAEQGDTNVTWLTEFNNDCRL</sequence>
<accession>A0A9W8LNL8</accession>
<comment type="caution">
    <text evidence="2">The sequence shown here is derived from an EMBL/GenBank/DDBJ whole genome shotgun (WGS) entry which is preliminary data.</text>
</comment>
<organism evidence="2 3">
    <name type="scientific">Coemansia guatemalensis</name>
    <dbReference type="NCBI Taxonomy" id="2761395"/>
    <lineage>
        <taxon>Eukaryota</taxon>
        <taxon>Fungi</taxon>
        <taxon>Fungi incertae sedis</taxon>
        <taxon>Zoopagomycota</taxon>
        <taxon>Kickxellomycotina</taxon>
        <taxon>Kickxellomycetes</taxon>
        <taxon>Kickxellales</taxon>
        <taxon>Kickxellaceae</taxon>
        <taxon>Coemansia</taxon>
    </lineage>
</organism>
<evidence type="ECO:0000256" key="1">
    <source>
        <dbReference type="SAM" id="MobiDB-lite"/>
    </source>
</evidence>
<evidence type="ECO:0000313" key="2">
    <source>
        <dbReference type="EMBL" id="KAJ2793592.1"/>
    </source>
</evidence>
<feature type="compositionally biased region" description="Basic and acidic residues" evidence="1">
    <location>
        <begin position="15"/>
        <end position="27"/>
    </location>
</feature>
<evidence type="ECO:0000313" key="3">
    <source>
        <dbReference type="Proteomes" id="UP001140094"/>
    </source>
</evidence>
<feature type="compositionally biased region" description="Polar residues" evidence="1">
    <location>
        <begin position="39"/>
        <end position="50"/>
    </location>
</feature>
<dbReference type="Proteomes" id="UP001140094">
    <property type="component" value="Unassembled WGS sequence"/>
</dbReference>
<dbReference type="OrthoDB" id="10508289at2759"/>
<protein>
    <submittedName>
        <fullName evidence="2">Uncharacterized protein</fullName>
    </submittedName>
</protein>
<keyword evidence="3" id="KW-1185">Reference proteome</keyword>
<gene>
    <name evidence="2" type="ORF">H4R20_006496</name>
</gene>
<dbReference type="EMBL" id="JANBUO010002843">
    <property type="protein sequence ID" value="KAJ2793592.1"/>
    <property type="molecule type" value="Genomic_DNA"/>
</dbReference>
<reference evidence="2" key="1">
    <citation type="submission" date="2022-07" db="EMBL/GenBank/DDBJ databases">
        <title>Phylogenomic reconstructions and comparative analyses of Kickxellomycotina fungi.</title>
        <authorList>
            <person name="Reynolds N.K."/>
            <person name="Stajich J.E."/>
            <person name="Barry K."/>
            <person name="Grigoriev I.V."/>
            <person name="Crous P."/>
            <person name="Smith M.E."/>
        </authorList>
    </citation>
    <scope>NUCLEOTIDE SEQUENCE</scope>
    <source>
        <strain evidence="2">NRRL 1565</strain>
    </source>
</reference>
<name>A0A9W8LNL8_9FUNG</name>
<dbReference type="AlphaFoldDB" id="A0A9W8LNL8"/>
<feature type="region of interest" description="Disordered" evidence="1">
    <location>
        <begin position="1"/>
        <end position="66"/>
    </location>
</feature>
<feature type="non-terminal residue" evidence="2">
    <location>
        <position position="158"/>
    </location>
</feature>
<proteinExistence type="predicted"/>